<feature type="non-terminal residue" evidence="3">
    <location>
        <position position="121"/>
    </location>
</feature>
<reference evidence="4 5" key="1">
    <citation type="journal article" date="2020" name="bioRxiv">
        <title>Sequence and annotation of 42 cannabis genomes reveals extensive copy number variation in cannabinoid synthesis and pathogen resistance genes.</title>
        <authorList>
            <person name="Mckernan K.J."/>
            <person name="Helbert Y."/>
            <person name="Kane L.T."/>
            <person name="Ebling H."/>
            <person name="Zhang L."/>
            <person name="Liu B."/>
            <person name="Eaton Z."/>
            <person name="Mclaughlin S."/>
            <person name="Kingan S."/>
            <person name="Baybayan P."/>
            <person name="Concepcion G."/>
            <person name="Jordan M."/>
            <person name="Riva A."/>
            <person name="Barbazuk W."/>
            <person name="Harkins T."/>
        </authorList>
    </citation>
    <scope>NUCLEOTIDE SEQUENCE [LARGE SCALE GENOMIC DNA]</scope>
    <source>
        <strain evidence="4 5">cv. Jamaican Lion 4</strain>
        <strain evidence="3">Father</strain>
        <strain evidence="2">Mother</strain>
        <tissue evidence="3">Leaf</tissue>
    </source>
</reference>
<feature type="transmembrane region" description="Helical" evidence="1">
    <location>
        <begin position="38"/>
        <end position="57"/>
    </location>
</feature>
<evidence type="ECO:0000256" key="1">
    <source>
        <dbReference type="SAM" id="Phobius"/>
    </source>
</evidence>
<feature type="transmembrane region" description="Helical" evidence="1">
    <location>
        <begin position="6"/>
        <end position="26"/>
    </location>
</feature>
<evidence type="ECO:0000313" key="4">
    <source>
        <dbReference type="Proteomes" id="UP000525078"/>
    </source>
</evidence>
<evidence type="ECO:0000313" key="5">
    <source>
        <dbReference type="Proteomes" id="UP000583929"/>
    </source>
</evidence>
<dbReference type="EMBL" id="JAATIP010000185">
    <property type="protein sequence ID" value="KAF4362275.1"/>
    <property type="molecule type" value="Genomic_DNA"/>
</dbReference>
<gene>
    <name evidence="2" type="ORF">F8388_008159</name>
    <name evidence="3" type="ORF">G4B88_016572</name>
</gene>
<organism evidence="3 5">
    <name type="scientific">Cannabis sativa</name>
    <name type="common">Hemp</name>
    <name type="synonym">Marijuana</name>
    <dbReference type="NCBI Taxonomy" id="3483"/>
    <lineage>
        <taxon>Eukaryota</taxon>
        <taxon>Viridiplantae</taxon>
        <taxon>Streptophyta</taxon>
        <taxon>Embryophyta</taxon>
        <taxon>Tracheophyta</taxon>
        <taxon>Spermatophyta</taxon>
        <taxon>Magnoliopsida</taxon>
        <taxon>eudicotyledons</taxon>
        <taxon>Gunneridae</taxon>
        <taxon>Pentapetalae</taxon>
        <taxon>rosids</taxon>
        <taxon>fabids</taxon>
        <taxon>Rosales</taxon>
        <taxon>Cannabaceae</taxon>
        <taxon>Cannabis</taxon>
    </lineage>
</organism>
<evidence type="ECO:0000313" key="3">
    <source>
        <dbReference type="EMBL" id="KAF4391262.1"/>
    </source>
</evidence>
<sequence>AKSVVKDFIAMVMDSVVLVLLILNVFRKSVQNVMQEMIVFPVATQTFAIMKVSGMWYCDDGDDLKAKGVVKDFIVQVLDSVFRALLLGTVMMEMTFLIKFGVLLLGIMMPAILNTFGALCI</sequence>
<protein>
    <submittedName>
        <fullName evidence="3">Uncharacterized protein</fullName>
    </submittedName>
</protein>
<keyword evidence="1" id="KW-0812">Transmembrane</keyword>
<keyword evidence="5" id="KW-1185">Reference proteome</keyword>
<keyword evidence="1" id="KW-0472">Membrane</keyword>
<keyword evidence="1" id="KW-1133">Transmembrane helix</keyword>
<evidence type="ECO:0000313" key="2">
    <source>
        <dbReference type="EMBL" id="KAF4362275.1"/>
    </source>
</evidence>
<name>A0A7J6H7J9_CANSA</name>
<dbReference type="Proteomes" id="UP000583929">
    <property type="component" value="Unassembled WGS sequence"/>
</dbReference>
<feature type="transmembrane region" description="Helical" evidence="1">
    <location>
        <begin position="96"/>
        <end position="119"/>
    </location>
</feature>
<dbReference type="EMBL" id="JAATIQ010000060">
    <property type="protein sequence ID" value="KAF4391262.1"/>
    <property type="molecule type" value="Genomic_DNA"/>
</dbReference>
<accession>A0A7J6H7J9</accession>
<proteinExistence type="predicted"/>
<dbReference type="Proteomes" id="UP000525078">
    <property type="component" value="Unassembled WGS sequence"/>
</dbReference>
<comment type="caution">
    <text evidence="3">The sequence shown here is derived from an EMBL/GenBank/DDBJ whole genome shotgun (WGS) entry which is preliminary data.</text>
</comment>
<dbReference type="AlphaFoldDB" id="A0A7J6H7J9"/>